<dbReference type="InterPro" id="IPR029000">
    <property type="entry name" value="Cyclophilin-like_dom_sf"/>
</dbReference>
<dbReference type="EMBL" id="WBXO01000004">
    <property type="protein sequence ID" value="KAB2952868.1"/>
    <property type="molecule type" value="Genomic_DNA"/>
</dbReference>
<dbReference type="Gene3D" id="2.40.100.10">
    <property type="entry name" value="Cyclophilin-like"/>
    <property type="match status" value="1"/>
</dbReference>
<evidence type="ECO:0000256" key="3">
    <source>
        <dbReference type="ARBA" id="ARBA00022840"/>
    </source>
</evidence>
<dbReference type="RefSeq" id="WP_151619527.1">
    <property type="nucleotide sequence ID" value="NZ_WBXO01000004.1"/>
</dbReference>
<dbReference type="PANTHER" id="PTHR43309:SF5">
    <property type="entry name" value="5-OXOPROLINASE SUBUNIT C"/>
    <property type="match status" value="1"/>
</dbReference>
<feature type="domain" description="Carboxyltransferase" evidence="4">
    <location>
        <begin position="24"/>
        <end position="310"/>
    </location>
</feature>
<evidence type="ECO:0000256" key="2">
    <source>
        <dbReference type="ARBA" id="ARBA00022801"/>
    </source>
</evidence>
<dbReference type="NCBIfam" id="TIGR00724">
    <property type="entry name" value="urea_amlyse_rel"/>
    <property type="match status" value="1"/>
</dbReference>
<evidence type="ECO:0000259" key="4">
    <source>
        <dbReference type="SMART" id="SM00797"/>
    </source>
</evidence>
<proteinExistence type="predicted"/>
<dbReference type="Pfam" id="PF02626">
    <property type="entry name" value="CT_A_B"/>
    <property type="match status" value="1"/>
</dbReference>
<keyword evidence="5" id="KW-0808">Transferase</keyword>
<dbReference type="OrthoDB" id="9782422at2"/>
<keyword evidence="6" id="KW-1185">Reference proteome</keyword>
<dbReference type="SMART" id="SM00797">
    <property type="entry name" value="AHS2"/>
    <property type="match status" value="1"/>
</dbReference>
<keyword evidence="1" id="KW-0547">Nucleotide-binding</keyword>
<keyword evidence="2" id="KW-0378">Hydrolase</keyword>
<name>A0A6I0ESI8_9FIRM</name>
<dbReference type="InterPro" id="IPR003778">
    <property type="entry name" value="CT_A_B"/>
</dbReference>
<dbReference type="GO" id="GO:0016787">
    <property type="term" value="F:hydrolase activity"/>
    <property type="evidence" value="ECO:0007669"/>
    <property type="project" value="UniProtKB-KW"/>
</dbReference>
<gene>
    <name evidence="5" type="ORF">F9B85_06190</name>
</gene>
<evidence type="ECO:0000256" key="1">
    <source>
        <dbReference type="ARBA" id="ARBA00022741"/>
    </source>
</evidence>
<dbReference type="AlphaFoldDB" id="A0A6I0ESI8"/>
<sequence>MTIEVLRAGIFTTIQDKGRYGYQGAGIPVAGAMDLFALQVANRLVGNDLNKGALEMTLQGPTLKFHKTTMIAITGADMTATIEGKPLPQWVNIPIPKGSIINFGPVQKGCRTYLAISNGFNLPSKMGSTSTYVRGAIGGFQGRALKKGDILPLHDYSDIKGIGLRALDPRETPQYTSNLEIEVIEGPQKEYFTDEAWQIFLSQPYSLTTEANRMGYPLEPLNHKALTRKIKKEMLSDATALGAIQVPPHGKPIILMADRQTTGGYPKIATVISAHMTRLAQAQPQPNHIITFIKSDLKRAHQLAREQQKVIEEKILTGEKGKNAWLEQALLQRGQVKAQFKQIKDSVEDIYEVSWTKERVISKEAVSYPEQFIFMN</sequence>
<organism evidence="5 6">
    <name type="scientific">Heliorestis acidaminivorans</name>
    <dbReference type="NCBI Taxonomy" id="553427"/>
    <lineage>
        <taxon>Bacteria</taxon>
        <taxon>Bacillati</taxon>
        <taxon>Bacillota</taxon>
        <taxon>Clostridia</taxon>
        <taxon>Eubacteriales</taxon>
        <taxon>Heliobacteriaceae</taxon>
        <taxon>Heliorestis</taxon>
    </lineage>
</organism>
<dbReference type="GO" id="GO:0005524">
    <property type="term" value="F:ATP binding"/>
    <property type="evidence" value="ECO:0007669"/>
    <property type="project" value="UniProtKB-KW"/>
</dbReference>
<evidence type="ECO:0000313" key="6">
    <source>
        <dbReference type="Proteomes" id="UP000468766"/>
    </source>
</evidence>
<evidence type="ECO:0000313" key="5">
    <source>
        <dbReference type="EMBL" id="KAB2952868.1"/>
    </source>
</evidence>
<dbReference type="PANTHER" id="PTHR43309">
    <property type="entry name" value="5-OXOPROLINASE SUBUNIT C"/>
    <property type="match status" value="1"/>
</dbReference>
<protein>
    <submittedName>
        <fullName evidence="5">Biotin-dependent carboxyltransferase family protein</fullName>
    </submittedName>
</protein>
<keyword evidence="3" id="KW-0067">ATP-binding</keyword>
<dbReference type="Proteomes" id="UP000468766">
    <property type="component" value="Unassembled WGS sequence"/>
</dbReference>
<comment type="caution">
    <text evidence="5">The sequence shown here is derived from an EMBL/GenBank/DDBJ whole genome shotgun (WGS) entry which is preliminary data.</text>
</comment>
<dbReference type="GO" id="GO:0016740">
    <property type="term" value="F:transferase activity"/>
    <property type="evidence" value="ECO:0007669"/>
    <property type="project" value="UniProtKB-KW"/>
</dbReference>
<accession>A0A6I0ESI8</accession>
<dbReference type="InterPro" id="IPR052708">
    <property type="entry name" value="PxpC"/>
</dbReference>
<reference evidence="5 6" key="1">
    <citation type="submission" date="2019-10" db="EMBL/GenBank/DDBJ databases">
        <title>Whole-genome sequence of the extremophile Heliorestis acidaminivorans DSM 24790.</title>
        <authorList>
            <person name="Kyndt J.A."/>
            <person name="Meyer T.E."/>
        </authorList>
    </citation>
    <scope>NUCLEOTIDE SEQUENCE [LARGE SCALE GENOMIC DNA]</scope>
    <source>
        <strain evidence="5 6">DSM 24790</strain>
    </source>
</reference>